<dbReference type="Proteomes" id="UP001165065">
    <property type="component" value="Unassembled WGS sequence"/>
</dbReference>
<feature type="domain" description="Tyrosine specific protein phosphatases" evidence="5">
    <location>
        <begin position="205"/>
        <end position="274"/>
    </location>
</feature>
<dbReference type="InterPro" id="IPR000242">
    <property type="entry name" value="PTP_cat"/>
</dbReference>
<dbReference type="PROSITE" id="PS50055">
    <property type="entry name" value="TYR_PHOSPHATASE_PTP"/>
    <property type="match status" value="1"/>
</dbReference>
<evidence type="ECO:0000256" key="2">
    <source>
        <dbReference type="SAM" id="MobiDB-lite"/>
    </source>
</evidence>
<evidence type="ECO:0008006" key="8">
    <source>
        <dbReference type="Google" id="ProtNLM"/>
    </source>
</evidence>
<comment type="caution">
    <text evidence="6">The sequence shown here is derived from an EMBL/GenBank/DDBJ whole genome shotgun (WGS) entry which is preliminary data.</text>
</comment>
<dbReference type="Gene3D" id="3.90.190.10">
    <property type="entry name" value="Protein tyrosine phosphatase superfamily"/>
    <property type="match status" value="1"/>
</dbReference>
<dbReference type="PROSITE" id="PS50054">
    <property type="entry name" value="TYR_PHOSPHATASE_DUAL"/>
    <property type="match status" value="1"/>
</dbReference>
<evidence type="ECO:0000313" key="7">
    <source>
        <dbReference type="Proteomes" id="UP001165065"/>
    </source>
</evidence>
<dbReference type="AlphaFoldDB" id="A0A9W7GAC1"/>
<feature type="domain" description="Tyrosine-protein phosphatase" evidence="4">
    <location>
        <begin position="184"/>
        <end position="276"/>
    </location>
</feature>
<dbReference type="GO" id="GO:0004725">
    <property type="term" value="F:protein tyrosine phosphatase activity"/>
    <property type="evidence" value="ECO:0007669"/>
    <property type="project" value="InterPro"/>
</dbReference>
<dbReference type="OrthoDB" id="2017893at2759"/>
<feature type="region of interest" description="Disordered" evidence="2">
    <location>
        <begin position="395"/>
        <end position="421"/>
    </location>
</feature>
<dbReference type="InterPro" id="IPR050561">
    <property type="entry name" value="PTP"/>
</dbReference>
<dbReference type="InterPro" id="IPR003595">
    <property type="entry name" value="Tyr_Pase_cat"/>
</dbReference>
<feature type="compositionally biased region" description="Low complexity" evidence="2">
    <location>
        <begin position="44"/>
        <end position="53"/>
    </location>
</feature>
<evidence type="ECO:0000313" key="6">
    <source>
        <dbReference type="EMBL" id="GMI39774.1"/>
    </source>
</evidence>
<sequence length="1153" mass="127238">MPLLPTKEQLTTNLNASLKTLKTLKIPTPMARPDAKVSHHDDSSASTASGTGSLAAGKKTLSQIEADKVDPNKIVRGEFTSPSLPLLSLVRGSTCSKCSERAYLNARKAGRHPPIRGLNSAWITDNLLAMNRPSTRLMEEYKIGETMQKQGITAIINLCEPGEHPYCGDGLDPGSGLSYNPEDFHKYNVAVYSLGWRDMAAPSFLKMLDVCHVIQSHIVAGGKVAVHCHAGFGRTGIAIAASMLLMGEHDNPHKVIDFVRSKRKGCVQTWVQQRFLVEFAEIISEIKRVYGDPDKEPTPYIYDFLSEKQRRMEVDFNAAASNPTMSESHDADAGESEDGPDASFPDPDAPGPATPTPSVSTPDQAPPSKMTPIQQLRSKIPFSQKSAEFVHREQTGHNRLITPSSTPVSDANSPSKRSNARRGFGVNLKEAMARQNLLSHHDEKTAQDSLIPKTVSLLVASLMRYSRVNPTAVASSIVGVNTSGWPGKQFSREWDDAFYTVYPSQKHEVDETAATTNLFSSMLSSGHNQEMKSVSLEDFDEEEKRKAEENLEIDLAVEPVLAPPKWAVFDEELLEKMKDEVNKGDWGSFVDMTETTDEGTFDVDARIPSQLLLDFFSQLSEPLIDLDKVTLVHAYNTDHRLDVDEDAPLPPLIPSNVNRKQKRSRWSVKEASFINELVKVEKKSYADNIKVVKKKGGKKNMIQTETSNPGMNPSLALDLFTCFVTCPHSRATIHALLRLLAKAKHATPLDIWKRACVRVGVAITQYDKMVAKSGLRGAGVMMGRDLVELGLDEFPEIVKVKSGHSPADEAEGGGEEGAVGDDVRMTDEERARTYSRNHLRAEILETRRTQLLDTTPVTFLSVQSVADYAVLVGRFVEALCTIYTNANTSLRVDLNPKQKKIVNRIVKARGYYDLQSMTWVAIEGYTGYWGAHGGAGEEEEEGEEEAKLSSKSLLGTLKGAKEVDKDKPKFNVGTLLNIRTLTFEDVTQEVNPNATSNELAKQVKTDFTEDNISQIQENGGCEFLFKSYMVDVTAARQREGGHLKEISMRVRYLKWLKGGKDQWISVGGGGKKKGEYMFGRVEVDVKNADKRFEVVAKKKVKKKSKAAKVAEESGLAVVVPKPPSEEKKEMSSGDSQSALVQSPLVARLQKSIN</sequence>
<dbReference type="InterPro" id="IPR020422">
    <property type="entry name" value="TYR_PHOSPHATASE_DUAL_dom"/>
</dbReference>
<evidence type="ECO:0000256" key="1">
    <source>
        <dbReference type="ARBA" id="ARBA00022801"/>
    </source>
</evidence>
<dbReference type="EMBL" id="BRYA01000111">
    <property type="protein sequence ID" value="GMI39774.1"/>
    <property type="molecule type" value="Genomic_DNA"/>
</dbReference>
<dbReference type="FunFam" id="3.90.190.10:FF:000157">
    <property type="entry name" value="Protein-tyrosine phosphatase"/>
    <property type="match status" value="1"/>
</dbReference>
<dbReference type="InterPro" id="IPR016130">
    <property type="entry name" value="Tyr_Pase_AS"/>
</dbReference>
<reference evidence="7" key="1">
    <citation type="journal article" date="2023" name="Commun. Biol.">
        <title>Genome analysis of Parmales, the sister group of diatoms, reveals the evolutionary specialization of diatoms from phago-mixotrophs to photoautotrophs.</title>
        <authorList>
            <person name="Ban H."/>
            <person name="Sato S."/>
            <person name="Yoshikawa S."/>
            <person name="Yamada K."/>
            <person name="Nakamura Y."/>
            <person name="Ichinomiya M."/>
            <person name="Sato N."/>
            <person name="Blanc-Mathieu R."/>
            <person name="Endo H."/>
            <person name="Kuwata A."/>
            <person name="Ogata H."/>
        </authorList>
    </citation>
    <scope>NUCLEOTIDE SEQUENCE [LARGE SCALE GENOMIC DNA]</scope>
</reference>
<proteinExistence type="predicted"/>
<feature type="region of interest" description="Disordered" evidence="2">
    <location>
        <begin position="319"/>
        <end position="371"/>
    </location>
</feature>
<dbReference type="SMART" id="SM00404">
    <property type="entry name" value="PTPc_motif"/>
    <property type="match status" value="1"/>
</dbReference>
<name>A0A9W7GAC1_9STRA</name>
<feature type="compositionally biased region" description="Basic and acidic residues" evidence="2">
    <location>
        <begin position="33"/>
        <end position="43"/>
    </location>
</feature>
<keyword evidence="1" id="KW-0378">Hydrolase</keyword>
<feature type="region of interest" description="Disordered" evidence="2">
    <location>
        <begin position="27"/>
        <end position="56"/>
    </location>
</feature>
<evidence type="ECO:0000259" key="3">
    <source>
        <dbReference type="PROSITE" id="PS50054"/>
    </source>
</evidence>
<feature type="region of interest" description="Disordered" evidence="2">
    <location>
        <begin position="803"/>
        <end position="822"/>
    </location>
</feature>
<dbReference type="PROSITE" id="PS00383">
    <property type="entry name" value="TYR_PHOSPHATASE_1"/>
    <property type="match status" value="1"/>
</dbReference>
<keyword evidence="7" id="KW-1185">Reference proteome</keyword>
<feature type="domain" description="Tyrosine-protein phosphatase" evidence="3">
    <location>
        <begin position="119"/>
        <end position="285"/>
    </location>
</feature>
<dbReference type="InterPro" id="IPR029021">
    <property type="entry name" value="Prot-tyrosine_phosphatase-like"/>
</dbReference>
<protein>
    <recommendedName>
        <fullName evidence="8">Protein-tyrosine-phosphatase</fullName>
    </recommendedName>
</protein>
<evidence type="ECO:0000259" key="5">
    <source>
        <dbReference type="PROSITE" id="PS50056"/>
    </source>
</evidence>
<dbReference type="InterPro" id="IPR000387">
    <property type="entry name" value="Tyr_Pase_dom"/>
</dbReference>
<feature type="region of interest" description="Disordered" evidence="2">
    <location>
        <begin position="1119"/>
        <end position="1153"/>
    </location>
</feature>
<organism evidence="6 7">
    <name type="scientific">Triparma columacea</name>
    <dbReference type="NCBI Taxonomy" id="722753"/>
    <lineage>
        <taxon>Eukaryota</taxon>
        <taxon>Sar</taxon>
        <taxon>Stramenopiles</taxon>
        <taxon>Ochrophyta</taxon>
        <taxon>Bolidophyceae</taxon>
        <taxon>Parmales</taxon>
        <taxon>Triparmaceae</taxon>
        <taxon>Triparma</taxon>
    </lineage>
</organism>
<dbReference type="PROSITE" id="PS50056">
    <property type="entry name" value="TYR_PHOSPHATASE_2"/>
    <property type="match status" value="1"/>
</dbReference>
<dbReference type="PANTHER" id="PTHR23339">
    <property type="entry name" value="TYROSINE SPECIFIC PROTEIN PHOSPHATASE AND DUAL SPECIFICITY PROTEIN PHOSPHATASE"/>
    <property type="match status" value="1"/>
</dbReference>
<dbReference type="SUPFAM" id="SSF52799">
    <property type="entry name" value="(Phosphotyrosine protein) phosphatases II"/>
    <property type="match status" value="1"/>
</dbReference>
<dbReference type="Pfam" id="PF22785">
    <property type="entry name" value="Tc-R-P"/>
    <property type="match status" value="1"/>
</dbReference>
<accession>A0A9W7GAC1</accession>
<evidence type="ECO:0000259" key="4">
    <source>
        <dbReference type="PROSITE" id="PS50055"/>
    </source>
</evidence>
<gene>
    <name evidence="6" type="ORF">TrCOL_g3926</name>
</gene>
<feature type="compositionally biased region" description="Polar residues" evidence="2">
    <location>
        <begin position="401"/>
        <end position="417"/>
    </location>
</feature>